<proteinExistence type="predicted"/>
<name>A0ACA9NWE3_9GLOM</name>
<organism evidence="1 2">
    <name type="scientific">Acaulospora colombiana</name>
    <dbReference type="NCBI Taxonomy" id="27376"/>
    <lineage>
        <taxon>Eukaryota</taxon>
        <taxon>Fungi</taxon>
        <taxon>Fungi incertae sedis</taxon>
        <taxon>Mucoromycota</taxon>
        <taxon>Glomeromycotina</taxon>
        <taxon>Glomeromycetes</taxon>
        <taxon>Diversisporales</taxon>
        <taxon>Acaulosporaceae</taxon>
        <taxon>Acaulospora</taxon>
    </lineage>
</organism>
<gene>
    <name evidence="1" type="ORF">ACOLOM_LOCUS9127</name>
</gene>
<accession>A0ACA9NWE3</accession>
<sequence>MGLFPDEQSRISKAKKPADSNPVQLPAYTISEPQVNRWYALRTARQDYLLHFNKPAVKKEAKAKVAKEPEEKKDDVDYIKMMIDENPTCTSVTSVAKKQPAENDATNTEHKQ</sequence>
<evidence type="ECO:0000313" key="1">
    <source>
        <dbReference type="EMBL" id="CAG8675754.1"/>
    </source>
</evidence>
<dbReference type="EMBL" id="CAJVPT010025617">
    <property type="protein sequence ID" value="CAG8675754.1"/>
    <property type="molecule type" value="Genomic_DNA"/>
</dbReference>
<evidence type="ECO:0000313" key="2">
    <source>
        <dbReference type="Proteomes" id="UP000789525"/>
    </source>
</evidence>
<comment type="caution">
    <text evidence="1">The sequence shown here is derived from an EMBL/GenBank/DDBJ whole genome shotgun (WGS) entry which is preliminary data.</text>
</comment>
<protein>
    <submittedName>
        <fullName evidence="1">9608_t:CDS:1</fullName>
    </submittedName>
</protein>
<keyword evidence="2" id="KW-1185">Reference proteome</keyword>
<dbReference type="Proteomes" id="UP000789525">
    <property type="component" value="Unassembled WGS sequence"/>
</dbReference>
<reference evidence="1" key="1">
    <citation type="submission" date="2021-06" db="EMBL/GenBank/DDBJ databases">
        <authorList>
            <person name="Kallberg Y."/>
            <person name="Tangrot J."/>
            <person name="Rosling A."/>
        </authorList>
    </citation>
    <scope>NUCLEOTIDE SEQUENCE</scope>
    <source>
        <strain evidence="1">CL356</strain>
    </source>
</reference>